<feature type="region of interest" description="Disordered" evidence="1">
    <location>
        <begin position="1"/>
        <end position="22"/>
    </location>
</feature>
<proteinExistence type="predicted"/>
<sequence length="327" mass="32835">MDARADPVAAVPHPHGAAAPAGGPGGVTRRVLTYVARGLFLAAVLAGAWWSLRDEGDELVDALATATAGGLVLSLALVVGGLVGTGLLWRRIFGLHGARVPGRAAAAIFFTGQLGKYVPGSVWSIGVQARLAHAHDVTPRTTVATSLVFLWVHVATGCLAAGLALPLVPAADDLPGGRWLSAGACLLVGALAMVPAIVHRAARLLAGHDDVVWGLRESGLAAAVMAPVWGAYAAGLWFVLPQGTTPSGALYAALVAAFALGYVAGVAVPVAPAGLGAREAVFVLVLAPTLGVVTAAAVALLARVVHTVADFVVAAGALLLDRARHAA</sequence>
<keyword evidence="2" id="KW-0812">Transmembrane</keyword>
<dbReference type="EMBL" id="CP038462">
    <property type="protein sequence ID" value="QCC76978.1"/>
    <property type="molecule type" value="Genomic_DNA"/>
</dbReference>
<evidence type="ECO:0000256" key="1">
    <source>
        <dbReference type="SAM" id="MobiDB-lite"/>
    </source>
</evidence>
<feature type="compositionally biased region" description="Low complexity" evidence="1">
    <location>
        <begin position="7"/>
        <end position="21"/>
    </location>
</feature>
<keyword evidence="2" id="KW-1133">Transmembrane helix</keyword>
<organism evidence="3 4">
    <name type="scientific">Nocardioides daphniae</name>
    <dbReference type="NCBI Taxonomy" id="402297"/>
    <lineage>
        <taxon>Bacteria</taxon>
        <taxon>Bacillati</taxon>
        <taxon>Actinomycetota</taxon>
        <taxon>Actinomycetes</taxon>
        <taxon>Propionibacteriales</taxon>
        <taxon>Nocardioidaceae</taxon>
        <taxon>Nocardioides</taxon>
    </lineage>
</organism>
<evidence type="ECO:0000313" key="4">
    <source>
        <dbReference type="Proteomes" id="UP000297025"/>
    </source>
</evidence>
<keyword evidence="2" id="KW-0472">Membrane</keyword>
<evidence type="ECO:0000256" key="2">
    <source>
        <dbReference type="SAM" id="Phobius"/>
    </source>
</evidence>
<feature type="transmembrane region" description="Helical" evidence="2">
    <location>
        <begin position="179"/>
        <end position="198"/>
    </location>
</feature>
<evidence type="ECO:0008006" key="5">
    <source>
        <dbReference type="Google" id="ProtNLM"/>
    </source>
</evidence>
<dbReference type="KEGG" id="ndp:E2C04_06665"/>
<feature type="transmembrane region" description="Helical" evidence="2">
    <location>
        <begin position="250"/>
        <end position="268"/>
    </location>
</feature>
<gene>
    <name evidence="3" type="ORF">E2C04_06665</name>
</gene>
<reference evidence="3 4" key="1">
    <citation type="journal article" date="2008" name="Int. J. Syst. Evol. Microbiol.">
        <title>Nocardioides daphniae sp. nov., isolated from Daphnia cucullata (Crustacea: Cladocera).</title>
        <authorList>
            <person name="Toth E.M."/>
            <person name="Keki Z."/>
            <person name="Homonnay Z.G."/>
            <person name="Borsodi A.K."/>
            <person name="Marialigeti K."/>
            <person name="Schumann P."/>
        </authorList>
    </citation>
    <scope>NUCLEOTIDE SEQUENCE [LARGE SCALE GENOMIC DNA]</scope>
    <source>
        <strain evidence="3 4">JCM 16608</strain>
    </source>
</reference>
<feature type="transmembrane region" description="Helical" evidence="2">
    <location>
        <begin position="62"/>
        <end position="89"/>
    </location>
</feature>
<evidence type="ECO:0000313" key="3">
    <source>
        <dbReference type="EMBL" id="QCC76978.1"/>
    </source>
</evidence>
<dbReference type="GO" id="GO:0005886">
    <property type="term" value="C:plasma membrane"/>
    <property type="evidence" value="ECO:0007669"/>
    <property type="project" value="UniProtKB-SubCell"/>
</dbReference>
<name>A0A4P7UCF4_9ACTN</name>
<accession>A0A4P7UCF4</accession>
<feature type="transmembrane region" description="Helical" evidence="2">
    <location>
        <begin position="219"/>
        <end position="238"/>
    </location>
</feature>
<feature type="transmembrane region" description="Helical" evidence="2">
    <location>
        <begin position="147"/>
        <end position="167"/>
    </location>
</feature>
<feature type="transmembrane region" description="Helical" evidence="2">
    <location>
        <begin position="280"/>
        <end position="302"/>
    </location>
</feature>
<protein>
    <recommendedName>
        <fullName evidence="5">Flippase-like domain-containing protein</fullName>
    </recommendedName>
</protein>
<dbReference type="Proteomes" id="UP000297025">
    <property type="component" value="Chromosome"/>
</dbReference>
<feature type="transmembrane region" description="Helical" evidence="2">
    <location>
        <begin position="31"/>
        <end position="50"/>
    </location>
</feature>
<dbReference type="AlphaFoldDB" id="A0A4P7UCF4"/>